<accession>A0A7S0HAZ1</accession>
<dbReference type="AlphaFoldDB" id="A0A7S0HAZ1"/>
<feature type="compositionally biased region" description="Basic and acidic residues" evidence="1">
    <location>
        <begin position="46"/>
        <end position="56"/>
    </location>
</feature>
<protein>
    <submittedName>
        <fullName evidence="2">Uncharacterized protein</fullName>
    </submittedName>
</protein>
<gene>
    <name evidence="2" type="ORF">HPHI1048_LOCUS843</name>
</gene>
<reference evidence="2" key="1">
    <citation type="submission" date="2021-01" db="EMBL/GenBank/DDBJ databases">
        <authorList>
            <person name="Corre E."/>
            <person name="Pelletier E."/>
            <person name="Niang G."/>
            <person name="Scheremetjew M."/>
            <person name="Finn R."/>
            <person name="Kale V."/>
            <person name="Holt S."/>
            <person name="Cochrane G."/>
            <person name="Meng A."/>
            <person name="Brown T."/>
            <person name="Cohen L."/>
        </authorList>
    </citation>
    <scope>NUCLEOTIDE SEQUENCE</scope>
    <source>
        <strain evidence="2">CCMP325</strain>
    </source>
</reference>
<feature type="compositionally biased region" description="Low complexity" evidence="1">
    <location>
        <begin position="35"/>
        <end position="45"/>
    </location>
</feature>
<proteinExistence type="predicted"/>
<sequence length="237" mass="26848">MGTKQSKSTCVFPEPVPPPQPHEGASGFRREPQRARSSNSDAARAASREVQDHEDVLGNEGLQEPMKKRHGSHRVQPNIDPSIAALSHDEVAHELKTLFTDRMSMEDLEKEIRAINFEDGWDIKDGEILLDAIRSQMKRSEDFMDKWQEVLDKEQISEKLLAMKRGVKKIRGEAHLKSYDELLDQIDALLNSNNATAAQQSAHKENQQCSNRDVSQAPTRPSSRRVVCDSIQEIRNE</sequence>
<feature type="region of interest" description="Disordered" evidence="1">
    <location>
        <begin position="1"/>
        <end position="76"/>
    </location>
</feature>
<feature type="region of interest" description="Disordered" evidence="1">
    <location>
        <begin position="199"/>
        <end position="229"/>
    </location>
</feature>
<organism evidence="2">
    <name type="scientific">Hanusia phi</name>
    <dbReference type="NCBI Taxonomy" id="3032"/>
    <lineage>
        <taxon>Eukaryota</taxon>
        <taxon>Cryptophyceae</taxon>
        <taxon>Pyrenomonadales</taxon>
        <taxon>Geminigeraceae</taxon>
        <taxon>Hanusia</taxon>
    </lineage>
</organism>
<name>A0A7S0HAZ1_9CRYP</name>
<evidence type="ECO:0000313" key="2">
    <source>
        <dbReference type="EMBL" id="CAD8466529.1"/>
    </source>
</evidence>
<feature type="compositionally biased region" description="Polar residues" evidence="1">
    <location>
        <begin position="207"/>
        <end position="221"/>
    </location>
</feature>
<evidence type="ECO:0000256" key="1">
    <source>
        <dbReference type="SAM" id="MobiDB-lite"/>
    </source>
</evidence>
<dbReference type="EMBL" id="HBEO01001213">
    <property type="protein sequence ID" value="CAD8466529.1"/>
    <property type="molecule type" value="Transcribed_RNA"/>
</dbReference>